<dbReference type="InterPro" id="IPR019626">
    <property type="entry name" value="Stress-induced_KGG_rpt"/>
</dbReference>
<dbReference type="EMBL" id="CP137852">
    <property type="protein sequence ID" value="WPB85890.1"/>
    <property type="molecule type" value="Genomic_DNA"/>
</dbReference>
<dbReference type="RefSeq" id="WP_318649868.1">
    <property type="nucleotide sequence ID" value="NZ_CP137852.1"/>
</dbReference>
<dbReference type="Pfam" id="PF10685">
    <property type="entry name" value="KGG"/>
    <property type="match status" value="3"/>
</dbReference>
<organism evidence="2 3">
    <name type="scientific">Sediminicoccus rosea</name>
    <dbReference type="NCBI Taxonomy" id="1225128"/>
    <lineage>
        <taxon>Bacteria</taxon>
        <taxon>Pseudomonadati</taxon>
        <taxon>Pseudomonadota</taxon>
        <taxon>Alphaproteobacteria</taxon>
        <taxon>Acetobacterales</taxon>
        <taxon>Roseomonadaceae</taxon>
        <taxon>Sediminicoccus</taxon>
    </lineage>
</organism>
<reference evidence="2 3" key="1">
    <citation type="submission" date="2023-11" db="EMBL/GenBank/DDBJ databases">
        <title>Arctic aerobic anoxygenic photoheterotroph Sediminicoccus rosea KRV36 adapts its photosynthesis to long days of polar summer.</title>
        <authorList>
            <person name="Tomasch J."/>
            <person name="Kopejtka K."/>
            <person name="Bily T."/>
            <person name="Gardiner A.T."/>
            <person name="Gardian Z."/>
            <person name="Shivaramu S."/>
            <person name="Koblizek M."/>
            <person name="Engelhardt F."/>
            <person name="Kaftan D."/>
        </authorList>
    </citation>
    <scope>NUCLEOTIDE SEQUENCE [LARGE SCALE GENOMIC DNA]</scope>
    <source>
        <strain evidence="2 3">R-30</strain>
    </source>
</reference>
<accession>A0ABZ0PJI5</accession>
<name>A0ABZ0PJI5_9PROT</name>
<feature type="region of interest" description="Disordered" evidence="1">
    <location>
        <begin position="1"/>
        <end position="101"/>
    </location>
</feature>
<keyword evidence="3" id="KW-1185">Reference proteome</keyword>
<protein>
    <submittedName>
        <fullName evidence="2">KGG domain-containing protein</fullName>
    </submittedName>
</protein>
<feature type="compositionally biased region" description="Basic and acidic residues" evidence="1">
    <location>
        <begin position="59"/>
        <end position="81"/>
    </location>
</feature>
<feature type="compositionally biased region" description="Basic and acidic residues" evidence="1">
    <location>
        <begin position="35"/>
        <end position="45"/>
    </location>
</feature>
<dbReference type="Proteomes" id="UP001305521">
    <property type="component" value="Chromosome"/>
</dbReference>
<gene>
    <name evidence="2" type="ORF">R9Z33_03215</name>
</gene>
<dbReference type="InterPro" id="IPR052590">
    <property type="entry name" value="Stress/Virulence-Domain"/>
</dbReference>
<evidence type="ECO:0000313" key="3">
    <source>
        <dbReference type="Proteomes" id="UP001305521"/>
    </source>
</evidence>
<dbReference type="PANTHER" id="PTHR36569:SF5">
    <property type="entry name" value="CONIDIATION-SPECIFIC PROTEIN 10 (EUROFUNG)"/>
    <property type="match status" value="1"/>
</dbReference>
<proteinExistence type="predicted"/>
<evidence type="ECO:0000313" key="2">
    <source>
        <dbReference type="EMBL" id="WPB85890.1"/>
    </source>
</evidence>
<sequence>MSDKPKQGRSARGFAAMDEKKRQEIASKGGQSVAPERRSFSKDPELAAQAGRKGGKAVAPEDRSFSKDPELAAEAGRKGGEASHGGRGRDAGGAPGRGGRS</sequence>
<evidence type="ECO:0000256" key="1">
    <source>
        <dbReference type="SAM" id="MobiDB-lite"/>
    </source>
</evidence>
<dbReference type="PANTHER" id="PTHR36569">
    <property type="match status" value="1"/>
</dbReference>
<feature type="compositionally biased region" description="Gly residues" evidence="1">
    <location>
        <begin position="91"/>
        <end position="101"/>
    </location>
</feature>